<dbReference type="Pfam" id="PF00072">
    <property type="entry name" value="Response_reg"/>
    <property type="match status" value="1"/>
</dbReference>
<dbReference type="CDD" id="cd00077">
    <property type="entry name" value="HDc"/>
    <property type="match status" value="1"/>
</dbReference>
<dbReference type="PANTHER" id="PTHR45228:SF5">
    <property type="entry name" value="CYCLIC DI-GMP PHOSPHODIESTERASE VC_1348-RELATED"/>
    <property type="match status" value="1"/>
</dbReference>
<dbReference type="Proteomes" id="UP001407405">
    <property type="component" value="Unassembled WGS sequence"/>
</dbReference>
<dbReference type="Gene3D" id="3.40.50.2300">
    <property type="match status" value="1"/>
</dbReference>
<keyword evidence="7" id="KW-1185">Reference proteome</keyword>
<proteinExistence type="predicted"/>
<dbReference type="PROSITE" id="PS50110">
    <property type="entry name" value="RESPONSE_REGULATORY"/>
    <property type="match status" value="1"/>
</dbReference>
<dbReference type="EMBL" id="JBCITM010000016">
    <property type="protein sequence ID" value="MEN1761442.1"/>
    <property type="molecule type" value="Genomic_DNA"/>
</dbReference>
<dbReference type="PANTHER" id="PTHR45228">
    <property type="entry name" value="CYCLIC DI-GMP PHOSPHODIESTERASE TM_0186-RELATED"/>
    <property type="match status" value="1"/>
</dbReference>
<evidence type="ECO:0000313" key="6">
    <source>
        <dbReference type="EMBL" id="MEN1761442.1"/>
    </source>
</evidence>
<evidence type="ECO:0000256" key="3">
    <source>
        <dbReference type="PROSITE-ProRule" id="PRU00169"/>
    </source>
</evidence>
<evidence type="ECO:0000313" key="7">
    <source>
        <dbReference type="Proteomes" id="UP001407405"/>
    </source>
</evidence>
<dbReference type="InterPro" id="IPR003607">
    <property type="entry name" value="HD/PDEase_dom"/>
</dbReference>
<reference evidence="6 7" key="1">
    <citation type="submission" date="2024-04" db="EMBL/GenBank/DDBJ databases">
        <title>Genome sequencing and metabolic network reconstruction of aminoacids and betaine degradation by Anoxynatronum sibiricum.</title>
        <authorList>
            <person name="Detkova E.N."/>
            <person name="Boltjanskaja Y.V."/>
            <person name="Mardanov A.V."/>
            <person name="Kevbrin V."/>
        </authorList>
    </citation>
    <scope>NUCLEOTIDE SEQUENCE [LARGE SCALE GENOMIC DNA]</scope>
    <source>
        <strain evidence="6 7">Z-7981</strain>
    </source>
</reference>
<dbReference type="SUPFAM" id="SSF109604">
    <property type="entry name" value="HD-domain/PDEase-like"/>
    <property type="match status" value="1"/>
</dbReference>
<dbReference type="InterPro" id="IPR001789">
    <property type="entry name" value="Sig_transdc_resp-reg_receiver"/>
</dbReference>
<comment type="function">
    <text evidence="2">May play the central regulatory role in sporulation. It may be an element of the effector pathway responsible for the activation of sporulation genes in response to nutritional stress. Spo0A may act in concert with spo0H (a sigma factor) to control the expression of some genes that are critical to the sporulation process.</text>
</comment>
<dbReference type="Gene3D" id="1.10.3210.10">
    <property type="entry name" value="Hypothetical protein af1432"/>
    <property type="match status" value="1"/>
</dbReference>
<evidence type="ECO:0000256" key="1">
    <source>
        <dbReference type="ARBA" id="ARBA00018672"/>
    </source>
</evidence>
<sequence length="373" mass="42464">MENPTILIVDDHTVNLTMLNELLSPHYAMRACKSGEAALRNIAIEPIPDLILLDILMPGMDGYETLEQIKQNPVAKEIPVIFISGLDSSLDEEKGFQLGAVDYITKPFVAAIVLKRVKVHLDLKKARDQLVSQNEWLEQEVARRVRENTIIQDITLSMISQLAETRDADTAHHITRTQAYMKILAERMKQIPKYTDFLQEKTIRRMVKAAPLHDIGKIGIPDHILLKPGKLTEQEFETMKHHVIIGGDAIRNAIKQVMEVNDLVREEFKPLSLLFLEEAETIARFHHEKWDGTGYPSGLKGEEIPLAARLMALADVFDAVTTPRVYKSIWTMRQASEMIIRQKGKHFDPDVVEAFQTEQDSFQKVLREITDEG</sequence>
<feature type="domain" description="Response regulatory" evidence="4">
    <location>
        <begin position="5"/>
        <end position="121"/>
    </location>
</feature>
<dbReference type="Pfam" id="PF13487">
    <property type="entry name" value="HD_5"/>
    <property type="match status" value="1"/>
</dbReference>
<gene>
    <name evidence="6" type="ORF">AAIG11_13195</name>
</gene>
<feature type="modified residue" description="4-aspartylphosphate" evidence="3">
    <location>
        <position position="54"/>
    </location>
</feature>
<dbReference type="PROSITE" id="PS51832">
    <property type="entry name" value="HD_GYP"/>
    <property type="match status" value="1"/>
</dbReference>
<comment type="caution">
    <text evidence="6">The sequence shown here is derived from an EMBL/GenBank/DDBJ whole genome shotgun (WGS) entry which is preliminary data.</text>
</comment>
<dbReference type="InterPro" id="IPR052020">
    <property type="entry name" value="Cyclic_di-GMP/3'3'-cGAMP_PDE"/>
</dbReference>
<organism evidence="6 7">
    <name type="scientific">Anoxynatronum sibiricum</name>
    <dbReference type="NCBI Taxonomy" id="210623"/>
    <lineage>
        <taxon>Bacteria</taxon>
        <taxon>Bacillati</taxon>
        <taxon>Bacillota</taxon>
        <taxon>Clostridia</taxon>
        <taxon>Eubacteriales</taxon>
        <taxon>Clostridiaceae</taxon>
        <taxon>Anoxynatronum</taxon>
    </lineage>
</organism>
<dbReference type="SMART" id="SM00471">
    <property type="entry name" value="HDc"/>
    <property type="match status" value="1"/>
</dbReference>
<name>A0ABU9VW99_9CLOT</name>
<dbReference type="SMART" id="SM00448">
    <property type="entry name" value="REC"/>
    <property type="match status" value="1"/>
</dbReference>
<evidence type="ECO:0000259" key="4">
    <source>
        <dbReference type="PROSITE" id="PS50110"/>
    </source>
</evidence>
<protein>
    <recommendedName>
        <fullName evidence="1">Stage 0 sporulation protein A homolog</fullName>
    </recommendedName>
</protein>
<dbReference type="SUPFAM" id="SSF52172">
    <property type="entry name" value="CheY-like"/>
    <property type="match status" value="1"/>
</dbReference>
<accession>A0ABU9VW99</accession>
<keyword evidence="3" id="KW-0597">Phosphoprotein</keyword>
<evidence type="ECO:0000259" key="5">
    <source>
        <dbReference type="PROSITE" id="PS51832"/>
    </source>
</evidence>
<dbReference type="InterPro" id="IPR037522">
    <property type="entry name" value="HD_GYP_dom"/>
</dbReference>
<evidence type="ECO:0000256" key="2">
    <source>
        <dbReference type="ARBA" id="ARBA00024867"/>
    </source>
</evidence>
<dbReference type="InterPro" id="IPR011006">
    <property type="entry name" value="CheY-like_superfamily"/>
</dbReference>
<feature type="domain" description="HD-GYP" evidence="5">
    <location>
        <begin position="148"/>
        <end position="371"/>
    </location>
</feature>